<dbReference type="RefSeq" id="WP_285760438.1">
    <property type="nucleotide sequence ID" value="NZ_BSQG01000005.1"/>
</dbReference>
<dbReference type="Pfam" id="PF21068">
    <property type="entry name" value="ATPgraspMvdD"/>
    <property type="match status" value="1"/>
</dbReference>
<dbReference type="Proteomes" id="UP001165092">
    <property type="component" value="Unassembled WGS sequence"/>
</dbReference>
<feature type="domain" description="MvdD-like pre-ATP grasp" evidence="1">
    <location>
        <begin position="3"/>
        <end position="101"/>
    </location>
</feature>
<proteinExistence type="predicted"/>
<dbReference type="AlphaFoldDB" id="A0A9W6UKE6"/>
<evidence type="ECO:0000313" key="2">
    <source>
        <dbReference type="EMBL" id="GLU48980.1"/>
    </source>
</evidence>
<evidence type="ECO:0000313" key="3">
    <source>
        <dbReference type="Proteomes" id="UP001165092"/>
    </source>
</evidence>
<gene>
    <name evidence="2" type="ORF">Nans01_33310</name>
</gene>
<comment type="caution">
    <text evidence="2">The sequence shown here is derived from an EMBL/GenBank/DDBJ whole genome shotgun (WGS) entry which is preliminary data.</text>
</comment>
<keyword evidence="3" id="KW-1185">Reference proteome</keyword>
<name>A0A9W6UKE6_9ACTN</name>
<sequence length="286" mass="31569">MISRLNERHVPLVRLDPGTFPHQVETSAEFSVRGMGGYLSTLTRELSLERVRAVYWRRASAYTAPACVEEQDAAWTVDQIRWGLGEILASIPGAFYVNHPWRNRDTEAKPAQLEAATRCGLTIPRTLITNVSDRARAFIRANAPAVYKTLWNSDYRASDGWSFMTARSMQAPPAPPMVFSSDASERPTEVGPGVSDDWAGRFVVQLAAPGATPLVLGAGRGVRDIASGSWALADDDGDGGWVVRQHGPVRLWDRIEEAVGLWQAAGRVVAGRWARSTEPVRRFRSR</sequence>
<organism evidence="2 3">
    <name type="scientific">Nocardiopsis ansamitocini</name>
    <dbReference type="NCBI Taxonomy" id="1670832"/>
    <lineage>
        <taxon>Bacteria</taxon>
        <taxon>Bacillati</taxon>
        <taxon>Actinomycetota</taxon>
        <taxon>Actinomycetes</taxon>
        <taxon>Streptosporangiales</taxon>
        <taxon>Nocardiopsidaceae</taxon>
        <taxon>Nocardiopsis</taxon>
    </lineage>
</organism>
<accession>A0A9W6UKE6</accession>
<dbReference type="EMBL" id="BSQG01000005">
    <property type="protein sequence ID" value="GLU48980.1"/>
    <property type="molecule type" value="Genomic_DNA"/>
</dbReference>
<evidence type="ECO:0000259" key="1">
    <source>
        <dbReference type="Pfam" id="PF21068"/>
    </source>
</evidence>
<protein>
    <recommendedName>
        <fullName evidence="1">MvdD-like pre-ATP grasp domain-containing protein</fullName>
    </recommendedName>
</protein>
<dbReference type="InterPro" id="IPR048936">
    <property type="entry name" value="MvdD-like_ATPgrasp"/>
</dbReference>
<reference evidence="2" key="1">
    <citation type="submission" date="2023-02" db="EMBL/GenBank/DDBJ databases">
        <title>Nocardiopsis ansamitocini NBRC 112285.</title>
        <authorList>
            <person name="Ichikawa N."/>
            <person name="Sato H."/>
            <person name="Tonouchi N."/>
        </authorList>
    </citation>
    <scope>NUCLEOTIDE SEQUENCE</scope>
    <source>
        <strain evidence="2">NBRC 112285</strain>
    </source>
</reference>